<dbReference type="SUPFAM" id="SSF48371">
    <property type="entry name" value="ARM repeat"/>
    <property type="match status" value="1"/>
</dbReference>
<feature type="domain" description="26S proteasome regulatory subunit RPN2 C-terminal" evidence="6">
    <location>
        <begin position="983"/>
        <end position="1166"/>
    </location>
</feature>
<dbReference type="InterPro" id="IPR048570">
    <property type="entry name" value="PSMD1_RPN2_N"/>
</dbReference>
<keyword evidence="3 4" id="KW-0647">Proteasome</keyword>
<dbReference type="PANTHER" id="PTHR10943">
    <property type="entry name" value="26S PROTEASOME NON-ATPASE REGULATORY SUBUNIT"/>
    <property type="match status" value="1"/>
</dbReference>
<evidence type="ECO:0000256" key="2">
    <source>
        <dbReference type="ARBA" id="ARBA00022737"/>
    </source>
</evidence>
<feature type="compositionally biased region" description="Low complexity" evidence="5">
    <location>
        <begin position="243"/>
        <end position="254"/>
    </location>
</feature>
<feature type="domain" description="26S proteasome non-ATPase regulatory subunit 1/RPN2 N-terminal" evidence="7">
    <location>
        <begin position="192"/>
        <end position="409"/>
    </location>
</feature>
<evidence type="ECO:0000259" key="7">
    <source>
        <dbReference type="Pfam" id="PF21505"/>
    </source>
</evidence>
<dbReference type="InterPro" id="IPR040623">
    <property type="entry name" value="RPN2_C"/>
</dbReference>
<dbReference type="Pfam" id="PF13646">
    <property type="entry name" value="HEAT_2"/>
    <property type="match status" value="1"/>
</dbReference>
<dbReference type="Pfam" id="PF01851">
    <property type="entry name" value="PC_rep"/>
    <property type="match status" value="1"/>
</dbReference>
<evidence type="ECO:0000256" key="1">
    <source>
        <dbReference type="ARBA" id="ARBA00006308"/>
    </source>
</evidence>
<dbReference type="InterPro" id="IPR011989">
    <property type="entry name" value="ARM-like"/>
</dbReference>
<dbReference type="Proteomes" id="UP001530293">
    <property type="component" value="Unassembled WGS sequence"/>
</dbReference>
<feature type="compositionally biased region" description="Basic and acidic residues" evidence="5">
    <location>
        <begin position="1062"/>
        <end position="1094"/>
    </location>
</feature>
<feature type="region of interest" description="Disordered" evidence="5">
    <location>
        <begin position="1"/>
        <end position="21"/>
    </location>
</feature>
<dbReference type="EMBL" id="JALLBG020000194">
    <property type="protein sequence ID" value="KAL3760014.1"/>
    <property type="molecule type" value="Genomic_DNA"/>
</dbReference>
<feature type="region of interest" description="Disordered" evidence="5">
    <location>
        <begin position="1151"/>
        <end position="1209"/>
    </location>
</feature>
<proteinExistence type="inferred from homology"/>
<dbReference type="FunFam" id="1.25.10.10:FF:000017">
    <property type="entry name" value="26S proteasome non-ATPase regulatory subunit 1"/>
    <property type="match status" value="1"/>
</dbReference>
<reference evidence="8 9" key="1">
    <citation type="submission" date="2024-10" db="EMBL/GenBank/DDBJ databases">
        <title>Updated reference genomes for cyclostephanoid diatoms.</title>
        <authorList>
            <person name="Roberts W.R."/>
            <person name="Alverson A.J."/>
        </authorList>
    </citation>
    <scope>NUCLEOTIDE SEQUENCE [LARGE SCALE GENOMIC DNA]</scope>
    <source>
        <strain evidence="8 9">AJA232-27</strain>
    </source>
</reference>
<feature type="compositionally biased region" description="Basic and acidic residues" evidence="5">
    <location>
        <begin position="1101"/>
        <end position="1112"/>
    </location>
</feature>
<dbReference type="GO" id="GO:0042176">
    <property type="term" value="P:regulation of protein catabolic process"/>
    <property type="evidence" value="ECO:0007669"/>
    <property type="project" value="UniProtKB-UniRule"/>
</dbReference>
<comment type="caution">
    <text evidence="8">The sequence shown here is derived from an EMBL/GenBank/DDBJ whole genome shotgun (WGS) entry which is preliminary data.</text>
</comment>
<sequence length="1209" mass="129748">MPLVGVGVSSSSSSSSLHHQSSTPIATASGLLALLSEPDPTLVQHALSKLLIVVNTQWHEIAEALPELEAIAEGSGSGKDDIAMDESITYDESTRRTAAALASRVFFYLEEPRQALRLALESGDIHFNVLTPNEMDGPYVEQLVNAAIGEYIHRKQKMFDGSEEEEDDDVAAAANSKKAKGTKRGGGEEEVEEEEELDMSKLQKVVQFMFQRCYIDGTYGHALGVAFEARECDKVQEILEKLSSSSSTTTSSSSSGGGGGNGNNVNSVVETLKHALLSAHDLIPSKVFRTKVLRLIANSLNEVFVDPTNSSSSSSSDIASSSSSAAKRNAACALVLCHQLLGDATSVGTIIRQLIDDGSSRKEGEEEEEGDNNDDSALLGLQLCFDIIDTGDQAFVTKVASCLPKREEDPSNANSDADADTTAADVNVMGSSGAGGSSDNVEVDAEGNATLPPANANEFGVEVMESTKIIRSEATWTHFTNAHRILTGGFTSELSLSFLYKNSNADTLIMSNLKKALDERTMVRNSVLHNCAVTAHGYLNAGTTNDDFLRENLDWMKKASNWAKFSATASMGVIHAGHTTEAMTLLEPYLPPSAPADDPNAVHPTVSTTGGYAEGGSLYALGLIHGSHAGSSTSKRLEASQFIRNHLRNSHANEVISHGAALGVGLTSLGSGDLEVVNELKELLYTDSAVAGEAASIAMGMVLVGSGAGNASSSSSANAELAEIIAELRNYSRETHHEKIIRGIAMCLALVNYGQEENADATIEEMRSDRDPIIRYGAMYGLALAYCGTGSNKAIRILLHTAVSDVSDDVRMASVIGLALVLHKTPKRVPELVRLLLESFNPHVRYASCMAVGIAMAGTGDSESVALLEPMLTDMADHVRQGALLGTAMIYMQQSDTCNHRKIKSFREKLATLISDKHQTTLTKMGAILSTGLIDVGGRNCALSLGSRNGFTKMTSAAGLVLWLQHWHWYPLMHMLSLAVTPTVTIGLNKNFKYPKKFEIVCHGKPSTFAHPKKLEEKKEEKKKRVETVALSTTAKNMARMARKRAKEEAESGEGSGDEAMEVDKKEEVSKEDGAGVKASEESEHMDVDGEDANKAAAASEENKPKKKREPEPSSFRIPNPSRITTAQAEVCVFDLNQRYRPIRPEEKPCGVIMLTDSTPSEEEEVGAVKTPAQEDEADPPEPFEWTPPGHPDHPDTVVLEEAQPAAGD</sequence>
<dbReference type="InterPro" id="IPR016024">
    <property type="entry name" value="ARM-type_fold"/>
</dbReference>
<dbReference type="PANTHER" id="PTHR10943:SF2">
    <property type="entry name" value="26S PROTEASOME NON-ATPASE REGULATORY SUBUNIT 1"/>
    <property type="match status" value="1"/>
</dbReference>
<evidence type="ECO:0000256" key="5">
    <source>
        <dbReference type="SAM" id="MobiDB-lite"/>
    </source>
</evidence>
<evidence type="ECO:0000313" key="9">
    <source>
        <dbReference type="Proteomes" id="UP001530293"/>
    </source>
</evidence>
<dbReference type="InterPro" id="IPR016642">
    <property type="entry name" value="26S_Psome_Rpn2"/>
</dbReference>
<feature type="region of interest" description="Disordered" evidence="5">
    <location>
        <begin position="243"/>
        <end position="265"/>
    </location>
</feature>
<dbReference type="Pfam" id="PF21505">
    <property type="entry name" value="RPN2_N"/>
    <property type="match status" value="2"/>
</dbReference>
<comment type="similarity">
    <text evidence="1 4">Belongs to the proteasome subunit S1 family.</text>
</comment>
<protein>
    <recommendedName>
        <fullName evidence="10">26S proteasome regulatory subunit RPN2 C-terminal domain-containing protein</fullName>
    </recommendedName>
</protein>
<dbReference type="PIRSF" id="PIRSF015947">
    <property type="entry name" value="26S_Psome_Rpn2"/>
    <property type="match status" value="1"/>
</dbReference>
<accession>A0ABD3M7J4</accession>
<feature type="region of interest" description="Disordered" evidence="5">
    <location>
        <begin position="159"/>
        <end position="196"/>
    </location>
</feature>
<evidence type="ECO:0008006" key="10">
    <source>
        <dbReference type="Google" id="ProtNLM"/>
    </source>
</evidence>
<feature type="domain" description="26S proteasome non-ATPase regulatory subunit 1/RPN2 N-terminal" evidence="7">
    <location>
        <begin position="27"/>
        <end position="166"/>
    </location>
</feature>
<evidence type="ECO:0000313" key="8">
    <source>
        <dbReference type="EMBL" id="KAL3760014.1"/>
    </source>
</evidence>
<dbReference type="GO" id="GO:0008540">
    <property type="term" value="C:proteasome regulatory particle, base subcomplex"/>
    <property type="evidence" value="ECO:0007669"/>
    <property type="project" value="UniProtKB-UniRule"/>
</dbReference>
<dbReference type="GO" id="GO:0030234">
    <property type="term" value="F:enzyme regulator activity"/>
    <property type="evidence" value="ECO:0007669"/>
    <property type="project" value="UniProtKB-UniRule"/>
</dbReference>
<feature type="compositionally biased region" description="Low complexity" evidence="5">
    <location>
        <begin position="9"/>
        <end position="21"/>
    </location>
</feature>
<evidence type="ECO:0000259" key="6">
    <source>
        <dbReference type="Pfam" id="PF18004"/>
    </source>
</evidence>
<gene>
    <name evidence="8" type="ORF">ACHAWU_006562</name>
</gene>
<feature type="region of interest" description="Disordered" evidence="5">
    <location>
        <begin position="1033"/>
        <end position="1123"/>
    </location>
</feature>
<name>A0ABD3M7J4_9STRA</name>
<dbReference type="Pfam" id="PF18004">
    <property type="entry name" value="RPN2_C"/>
    <property type="match status" value="1"/>
</dbReference>
<keyword evidence="9" id="KW-1185">Reference proteome</keyword>
<dbReference type="AlphaFoldDB" id="A0ABD3M7J4"/>
<dbReference type="InterPro" id="IPR002015">
    <property type="entry name" value="Proteasome/cyclosome_rpt"/>
</dbReference>
<keyword evidence="2" id="KW-0677">Repeat</keyword>
<feature type="compositionally biased region" description="Acidic residues" evidence="5">
    <location>
        <begin position="161"/>
        <end position="170"/>
    </location>
</feature>
<dbReference type="Gene3D" id="1.25.10.10">
    <property type="entry name" value="Leucine-rich Repeat Variant"/>
    <property type="match status" value="1"/>
</dbReference>
<evidence type="ECO:0000256" key="4">
    <source>
        <dbReference type="PIRNR" id="PIRNR015947"/>
    </source>
</evidence>
<evidence type="ECO:0000256" key="3">
    <source>
        <dbReference type="ARBA" id="ARBA00022942"/>
    </source>
</evidence>
<organism evidence="8 9">
    <name type="scientific">Discostella pseudostelligera</name>
    <dbReference type="NCBI Taxonomy" id="259834"/>
    <lineage>
        <taxon>Eukaryota</taxon>
        <taxon>Sar</taxon>
        <taxon>Stramenopiles</taxon>
        <taxon>Ochrophyta</taxon>
        <taxon>Bacillariophyta</taxon>
        <taxon>Coscinodiscophyceae</taxon>
        <taxon>Thalassiosirophycidae</taxon>
        <taxon>Stephanodiscales</taxon>
        <taxon>Stephanodiscaceae</taxon>
        <taxon>Discostella</taxon>
    </lineage>
</organism>